<evidence type="ECO:0000256" key="2">
    <source>
        <dbReference type="ARBA" id="ARBA00008807"/>
    </source>
</evidence>
<keyword evidence="8 9" id="KW-0472">Membrane</keyword>
<dbReference type="AlphaFoldDB" id="A0A0F4G692"/>
<keyword evidence="7 9" id="KW-1133">Transmembrane helix</keyword>
<feature type="transmembrane region" description="Helical" evidence="9">
    <location>
        <begin position="192"/>
        <end position="212"/>
    </location>
</feature>
<evidence type="ECO:0000313" key="10">
    <source>
        <dbReference type="EMBL" id="KJX92886.1"/>
    </source>
</evidence>
<dbReference type="OrthoDB" id="9986677at2759"/>
<evidence type="ECO:0000256" key="5">
    <source>
        <dbReference type="ARBA" id="ARBA00022856"/>
    </source>
</evidence>
<dbReference type="GO" id="GO:0016020">
    <property type="term" value="C:membrane"/>
    <property type="evidence" value="ECO:0007669"/>
    <property type="project" value="UniProtKB-SubCell"/>
</dbReference>
<evidence type="ECO:0000256" key="3">
    <source>
        <dbReference type="ARBA" id="ARBA00022448"/>
    </source>
</evidence>
<evidence type="ECO:0000256" key="1">
    <source>
        <dbReference type="ARBA" id="ARBA00004141"/>
    </source>
</evidence>
<dbReference type="Proteomes" id="UP000033647">
    <property type="component" value="Unassembled WGS sequence"/>
</dbReference>
<dbReference type="InterPro" id="IPR004648">
    <property type="entry name" value="Oligpept_transpt"/>
</dbReference>
<feature type="transmembrane region" description="Helical" evidence="9">
    <location>
        <begin position="165"/>
        <end position="186"/>
    </location>
</feature>
<evidence type="ECO:0000256" key="6">
    <source>
        <dbReference type="ARBA" id="ARBA00022927"/>
    </source>
</evidence>
<evidence type="ECO:0000256" key="7">
    <source>
        <dbReference type="ARBA" id="ARBA00022989"/>
    </source>
</evidence>
<comment type="similarity">
    <text evidence="2">Belongs to the oligopeptide OPT transporter family.</text>
</comment>
<proteinExistence type="inferred from homology"/>
<dbReference type="PANTHER" id="PTHR22601">
    <property type="entry name" value="ISP4 LIKE PROTEIN"/>
    <property type="match status" value="1"/>
</dbReference>
<reference evidence="10 11" key="1">
    <citation type="submission" date="2015-03" db="EMBL/GenBank/DDBJ databases">
        <title>RNA-seq based gene annotation and comparative genomics of four Zymoseptoria species reveal species-specific pathogenicity related genes and transposable element activity.</title>
        <authorList>
            <person name="Grandaubert J."/>
            <person name="Bhattacharyya A."/>
            <person name="Stukenbrock E.H."/>
        </authorList>
    </citation>
    <scope>NUCLEOTIDE SEQUENCE [LARGE SCALE GENOMIC DNA]</scope>
    <source>
        <strain evidence="10 11">Zb18110</strain>
    </source>
</reference>
<organism evidence="10 11">
    <name type="scientific">Zymoseptoria brevis</name>
    <dbReference type="NCBI Taxonomy" id="1047168"/>
    <lineage>
        <taxon>Eukaryota</taxon>
        <taxon>Fungi</taxon>
        <taxon>Dikarya</taxon>
        <taxon>Ascomycota</taxon>
        <taxon>Pezizomycotina</taxon>
        <taxon>Dothideomycetes</taxon>
        <taxon>Dothideomycetidae</taxon>
        <taxon>Mycosphaerellales</taxon>
        <taxon>Mycosphaerellaceae</taxon>
        <taxon>Zymoseptoria</taxon>
    </lineage>
</organism>
<sequence>MKASVFYPSVLNGPILLVLDRRFGTLSKQQLTWYWVFSYVGLSSQPAYYSNHWNAQNFPWMAQQLFNTTSSTPTKFTTYNQKFDPERRLHRQRRIAERTRAAGVDSDILDLSQHYQCRVHRWYRTLSFWKRQESCEDRVARVQENPDIDPHYKLMVRNGYKEVPSWWWAAVLITVWVAGIACLYAMKSTLPWWAFLLSTIILWIMSLFFNSISGLTGFGFNLTPISQKLAGYLFPLHPLANLYFTTSASHGCSQAGLLAKDLRIAQYAHLPPRHTFWLQISGRLIGSLMDFRTNSTF</sequence>
<accession>A0A0F4G692</accession>
<keyword evidence="3" id="KW-0813">Transport</keyword>
<comment type="caution">
    <text evidence="10">The sequence shown here is derived from an EMBL/GenBank/DDBJ whole genome shotgun (WGS) entry which is preliminary data.</text>
</comment>
<dbReference type="Pfam" id="PF03169">
    <property type="entry name" value="OPT"/>
    <property type="match status" value="1"/>
</dbReference>
<dbReference type="GO" id="GO:0015031">
    <property type="term" value="P:protein transport"/>
    <property type="evidence" value="ECO:0007669"/>
    <property type="project" value="UniProtKB-KW"/>
</dbReference>
<dbReference type="EMBL" id="LAFY01005742">
    <property type="protein sequence ID" value="KJX92886.1"/>
    <property type="molecule type" value="Genomic_DNA"/>
</dbReference>
<keyword evidence="11" id="KW-1185">Reference proteome</keyword>
<keyword evidence="6" id="KW-0653">Protein transport</keyword>
<keyword evidence="5" id="KW-0571">Peptide transport</keyword>
<evidence type="ECO:0000256" key="8">
    <source>
        <dbReference type="ARBA" id="ARBA00023136"/>
    </source>
</evidence>
<name>A0A0F4G692_9PEZI</name>
<dbReference type="InterPro" id="IPR004813">
    <property type="entry name" value="OPT"/>
</dbReference>
<evidence type="ECO:0000313" key="11">
    <source>
        <dbReference type="Proteomes" id="UP000033647"/>
    </source>
</evidence>
<protein>
    <submittedName>
        <fullName evidence="10">Oligopeptide transporter like protein</fullName>
    </submittedName>
</protein>
<evidence type="ECO:0000256" key="4">
    <source>
        <dbReference type="ARBA" id="ARBA00022692"/>
    </source>
</evidence>
<gene>
    <name evidence="10" type="ORF">TI39_contig5787g00001</name>
</gene>
<dbReference type="GO" id="GO:0035673">
    <property type="term" value="F:oligopeptide transmembrane transporter activity"/>
    <property type="evidence" value="ECO:0007669"/>
    <property type="project" value="InterPro"/>
</dbReference>
<keyword evidence="4 9" id="KW-0812">Transmembrane</keyword>
<evidence type="ECO:0000256" key="9">
    <source>
        <dbReference type="SAM" id="Phobius"/>
    </source>
</evidence>
<comment type="subcellular location">
    <subcellularLocation>
        <location evidence="1">Membrane</location>
        <topology evidence="1">Multi-pass membrane protein</topology>
    </subcellularLocation>
</comment>